<keyword evidence="1" id="KW-0812">Transmembrane</keyword>
<feature type="transmembrane region" description="Helical" evidence="1">
    <location>
        <begin position="75"/>
        <end position="94"/>
    </location>
</feature>
<gene>
    <name evidence="2" type="ORF">AFCDBAGC_0336</name>
</gene>
<keyword evidence="1" id="KW-1133">Transmembrane helix</keyword>
<feature type="transmembrane region" description="Helical" evidence="1">
    <location>
        <begin position="170"/>
        <end position="187"/>
    </location>
</feature>
<feature type="transmembrane region" description="Helical" evidence="1">
    <location>
        <begin position="47"/>
        <end position="68"/>
    </location>
</feature>
<sequence length="249" mass="25918">MDPHAGGFFVPATAFAGAPLDAIKGAAAVLMVGDHVDTILLDGHAVALWRLGRIAFPLFCVVSVLHVVRGADPGRYVLALLALAVPTQAIYAAAFPFGTTEGSILFTLAAGIAFATALDRAGTGLRHAALALGLAVVLLAPALAKTAVDFGLAGILLPAAILLALREPRAYGAWLVATIVGLNWHGWHPRGETPWISALIDAATILVGVPLVLFVALRLRGRPRFLPPYALQAFYPGHLAVLVALRALT</sequence>
<dbReference type="EMBL" id="BPQG01000004">
    <property type="protein sequence ID" value="GJD42498.1"/>
    <property type="molecule type" value="Genomic_DNA"/>
</dbReference>
<dbReference type="Pfam" id="PF05857">
    <property type="entry name" value="TraX"/>
    <property type="match status" value="1"/>
</dbReference>
<keyword evidence="3" id="KW-1185">Reference proteome</keyword>
<protein>
    <recommendedName>
        <fullName evidence="4">Conjugal transfer protein TraX</fullName>
    </recommendedName>
</protein>
<evidence type="ECO:0008006" key="4">
    <source>
        <dbReference type="Google" id="ProtNLM"/>
    </source>
</evidence>
<proteinExistence type="predicted"/>
<evidence type="ECO:0000256" key="1">
    <source>
        <dbReference type="SAM" id="Phobius"/>
    </source>
</evidence>
<feature type="transmembrane region" description="Helical" evidence="1">
    <location>
        <begin position="193"/>
        <end position="217"/>
    </location>
</feature>
<comment type="caution">
    <text evidence="2">The sequence shown here is derived from an EMBL/GenBank/DDBJ whole genome shotgun (WGS) entry which is preliminary data.</text>
</comment>
<evidence type="ECO:0000313" key="2">
    <source>
        <dbReference type="EMBL" id="GJD42498.1"/>
    </source>
</evidence>
<name>A0ABQ4QBB2_9HYPH</name>
<accession>A0ABQ4QBB2</accession>
<reference evidence="2 3" key="1">
    <citation type="journal article" date="2021" name="Front. Microbiol.">
        <title>Comprehensive Comparative Genomics and Phenotyping of Methylobacterium Species.</title>
        <authorList>
            <person name="Alessa O."/>
            <person name="Ogura Y."/>
            <person name="Fujitani Y."/>
            <person name="Takami H."/>
            <person name="Hayashi T."/>
            <person name="Sahin N."/>
            <person name="Tani A."/>
        </authorList>
    </citation>
    <scope>NUCLEOTIDE SEQUENCE [LARGE SCALE GENOMIC DNA]</scope>
    <source>
        <strain evidence="2 3">DSM 23679</strain>
    </source>
</reference>
<feature type="transmembrane region" description="Helical" evidence="1">
    <location>
        <begin position="100"/>
        <end position="118"/>
    </location>
</feature>
<dbReference type="Proteomes" id="UP001055117">
    <property type="component" value="Unassembled WGS sequence"/>
</dbReference>
<feature type="transmembrane region" description="Helical" evidence="1">
    <location>
        <begin position="229"/>
        <end position="248"/>
    </location>
</feature>
<organism evidence="2 3">
    <name type="scientific">Methylobacterium cerastii</name>
    <dbReference type="NCBI Taxonomy" id="932741"/>
    <lineage>
        <taxon>Bacteria</taxon>
        <taxon>Pseudomonadati</taxon>
        <taxon>Pseudomonadota</taxon>
        <taxon>Alphaproteobacteria</taxon>
        <taxon>Hyphomicrobiales</taxon>
        <taxon>Methylobacteriaceae</taxon>
        <taxon>Methylobacterium</taxon>
    </lineage>
</organism>
<feature type="transmembrane region" description="Helical" evidence="1">
    <location>
        <begin position="125"/>
        <end position="144"/>
    </location>
</feature>
<keyword evidence="1" id="KW-0472">Membrane</keyword>
<dbReference type="InterPro" id="IPR008875">
    <property type="entry name" value="TraX"/>
</dbReference>
<evidence type="ECO:0000313" key="3">
    <source>
        <dbReference type="Proteomes" id="UP001055117"/>
    </source>
</evidence>
<feature type="transmembrane region" description="Helical" evidence="1">
    <location>
        <begin position="150"/>
        <end position="165"/>
    </location>
</feature>